<comment type="caution">
    <text evidence="4">The sequence shown here is derived from an EMBL/GenBank/DDBJ whole genome shotgun (WGS) entry which is preliminary data.</text>
</comment>
<dbReference type="Gene3D" id="2.60.40.10">
    <property type="entry name" value="Immunoglobulins"/>
    <property type="match status" value="2"/>
</dbReference>
<dbReference type="InterPro" id="IPR013783">
    <property type="entry name" value="Ig-like_fold"/>
</dbReference>
<evidence type="ECO:0000259" key="3">
    <source>
        <dbReference type="Pfam" id="PF18276"/>
    </source>
</evidence>
<dbReference type="RefSeq" id="WP_332867214.1">
    <property type="nucleotide sequence ID" value="NZ_JBAFSM010000058.1"/>
</dbReference>
<sequence length="1833" mass="204128">MSEWITDGGNSIAPSDDSIGLSSVTVTNYFLRLAINTPVNNIVVPPRIAVSGTAEYEEEILLAPGEPDRRYVPENIDRVLVRLDDAAPFQNATPTGPGGNWTAWTFTGTIGEGLRRITARVEARNYLNEEIPLDRSVTVMVDTTPPSLTIGPPADVTREAAPYLATIVGTASDNASGVRSVEWRVGDSGVFRSATATGSPDSWSSWRAEVELPGLGTHRVTFRAADRAGNTGPEQSVSVRVADTIPPQLTILAPKDGDLFTLENGSVTVSVRGIARDNQTGVAGVSARLDTDPDGTFPYTATPGADGTWTLSIPIREAGNRTVYARAIDNSAARNTTIQAVRVSVAAPYDPKDADRVFSRVNYLADLLAFTERNSVTEGGARIAPSRLESAFYQPFAALIRPENRPIADRPVNPVWIAIQILRRYLTENGRALPNNIIQEYCQSFYYTLLQNLGTSYEELRLISGLPAEKRQDSASKLAERLGFELDTASGRPDRLDRLTLSPADITEARLESLFGSPSPFQDPLSIRTPPREFLLWQQYRVRSLWSQQDDTARSAVGNPLPVIDPDLLGPNDFRAAVPGNPAFALWQDRRAEVNGQRDSLIGLRNSAATPLAGLDAMFNARLAPVERLRELFDRYERGENIEADLKTLRIALPAFLHLMGTRSLAASGTVLETEWESAYSILLQVWKFRQCDRTDADNWRNRERALNLTVSPDHFQLAEAPPLPRWRSGPKQRRDWERKLQARVNQFSEPEETLQNAIAATETAVLPPVRDSIIASLNSANAAERLSRELAIDFQDPGRSRTTWVNQSVETLQNILFSVRVGRFRGLASVLRAAIPAESWKLVAIRGDKPYSETIFDLEWRWMGSYETWQSAFVLFAYPENLLLPNLLPDSHPTKAFKTLLKNLQSGAYLSPARARERAAEYLTALRAEEGVDLPPSLRDPAFTLDDRLSEAEVKERIRLFFALFTGKNLYTAPNYLGECFFFVPMLLGARLQKSGQFLAALDWYQSVYAYNLPPELRKVCGGLFFEAEIRDIYQRDPDSWLLEDLNPHRITRSRANAYTRFTLMTLAGCFLDYADAEFTRDTTESVNLARSLYGTALELLALPEMTPASGTFPPNPVPSALRSRAEQNLLKLRLGRNIAGLERQFAPADPETPARDALPNPIADNAIRRPTPYRYSALIDRAKNLVTLAGQIETAFLAALEKRDAEEYNRLKAGHALDLAASTVALQELRVAEARENIDLAALQQDLSEIQRDTYDRWIGAGDNFWEKALLQNYATARERRDTLARAEESLSIAQAFASAAAGLGPGMALSLPAAGGIALLLQEKTRASSALNQTEYLSQVYSTRASSARRAEDWKLQKALASKNVEIGTKQIALAKDRLKIVGQEKAIASTQQEQAKKELDFLTGKFTNAELYEWMSGILGGVYRYFLQQATSVARLAQVQLTFERQQIAPSFIQADYWESPPDDRAASATGEKSPDRRGLTGSARLLQDIYQLDQFAFENNRRKLQLSQTLSLARLFSLEFQQFRATGTLAFATTEEMFDRDFPGHYLRLIKRVKISIVALIPPHRGIRATLINSGLSRVVVGGDTFAPIEIRRDPEQIAFTSPMNATGLFDLDPQNEFLLPFESMGVDTRWELRMPKSANPFDYGTIADVLFTLEYTALHDFGYQQRVESRLGREIDAEIAVSLRDRFPDAWYYLHNPEQSATPMTVTFPIDKGEFPPHIDAPRISRILLYFVPAANREPAIGDSAGLWLQPRENGLPRVGGYSGRPVEGILSTRRGNAVEWQRNICGNPPDGDWTLVLPDTSIWRNYFKNEEIADILFVVSFEGLQA</sequence>
<evidence type="ECO:0000313" key="4">
    <source>
        <dbReference type="EMBL" id="MEG3439735.1"/>
    </source>
</evidence>
<dbReference type="Pfam" id="PF18276">
    <property type="entry name" value="TcA_TcB_BD"/>
    <property type="match status" value="1"/>
</dbReference>
<evidence type="ECO:0000256" key="1">
    <source>
        <dbReference type="SAM" id="Coils"/>
    </source>
</evidence>
<feature type="domain" description="Tc toxin complex TcA C-terminal TcB-binding" evidence="3">
    <location>
        <begin position="1373"/>
        <end position="1663"/>
    </location>
</feature>
<gene>
    <name evidence="4" type="ORF">V0288_21585</name>
</gene>
<feature type="coiled-coil region" evidence="1">
    <location>
        <begin position="1228"/>
        <end position="1255"/>
    </location>
</feature>
<dbReference type="InterPro" id="IPR040840">
    <property type="entry name" value="TcA_TcB_BD"/>
</dbReference>
<dbReference type="InterPro" id="IPR014756">
    <property type="entry name" value="Ig_E-set"/>
</dbReference>
<protein>
    <recommendedName>
        <fullName evidence="3">Tc toxin complex TcA C-terminal TcB-binding domain-containing protein</fullName>
    </recommendedName>
</protein>
<feature type="region of interest" description="Disordered" evidence="2">
    <location>
        <begin position="1461"/>
        <end position="1483"/>
    </location>
</feature>
<proteinExistence type="predicted"/>
<evidence type="ECO:0000256" key="2">
    <source>
        <dbReference type="SAM" id="MobiDB-lite"/>
    </source>
</evidence>
<keyword evidence="5" id="KW-1185">Reference proteome</keyword>
<dbReference type="EMBL" id="JBAFSM010000058">
    <property type="protein sequence ID" value="MEG3439735.1"/>
    <property type="molecule type" value="Genomic_DNA"/>
</dbReference>
<name>A0AAW9QWH5_9CHRO</name>
<keyword evidence="1" id="KW-0175">Coiled coil</keyword>
<evidence type="ECO:0000313" key="5">
    <source>
        <dbReference type="Proteomes" id="UP001328733"/>
    </source>
</evidence>
<dbReference type="Proteomes" id="UP001328733">
    <property type="component" value="Unassembled WGS sequence"/>
</dbReference>
<dbReference type="SUPFAM" id="SSF81296">
    <property type="entry name" value="E set domains"/>
    <property type="match status" value="1"/>
</dbReference>
<organism evidence="4 5">
    <name type="scientific">Pannus brasiliensis CCIBt3594</name>
    <dbReference type="NCBI Taxonomy" id="1427578"/>
    <lineage>
        <taxon>Bacteria</taxon>
        <taxon>Bacillati</taxon>
        <taxon>Cyanobacteriota</taxon>
        <taxon>Cyanophyceae</taxon>
        <taxon>Oscillatoriophycideae</taxon>
        <taxon>Chroococcales</taxon>
        <taxon>Microcystaceae</taxon>
        <taxon>Pannus</taxon>
    </lineage>
</organism>
<reference evidence="4 5" key="1">
    <citation type="submission" date="2024-01" db="EMBL/GenBank/DDBJ databases">
        <title>Genomic insights into the taxonomy and metabolism of the cyanobacterium Pannus brasiliensis CCIBt3594.</title>
        <authorList>
            <person name="Machado M."/>
            <person name="Botero N.B."/>
            <person name="Andreote A.P.D."/>
            <person name="Feitosa A.M.T."/>
            <person name="Popin R."/>
            <person name="Sivonen K."/>
            <person name="Fiore M.F."/>
        </authorList>
    </citation>
    <scope>NUCLEOTIDE SEQUENCE [LARGE SCALE GENOMIC DNA]</scope>
    <source>
        <strain evidence="4 5">CCIBt3594</strain>
    </source>
</reference>
<accession>A0AAW9QWH5</accession>